<dbReference type="AlphaFoldDB" id="A0A815S2R8"/>
<evidence type="ECO:0000313" key="2">
    <source>
        <dbReference type="EMBL" id="CAF1483535.1"/>
    </source>
</evidence>
<dbReference type="Proteomes" id="UP000663889">
    <property type="component" value="Unassembled WGS sequence"/>
</dbReference>
<feature type="compositionally biased region" description="Low complexity" evidence="1">
    <location>
        <begin position="28"/>
        <end position="38"/>
    </location>
</feature>
<accession>A0A815S2R8</accession>
<comment type="caution">
    <text evidence="2">The sequence shown here is derived from an EMBL/GenBank/DDBJ whole genome shotgun (WGS) entry which is preliminary data.</text>
</comment>
<reference evidence="2" key="1">
    <citation type="submission" date="2021-02" db="EMBL/GenBank/DDBJ databases">
        <authorList>
            <person name="Nowell W R."/>
        </authorList>
    </citation>
    <scope>NUCLEOTIDE SEQUENCE</scope>
</reference>
<gene>
    <name evidence="2" type="ORF">SEV965_LOCUS35221</name>
</gene>
<evidence type="ECO:0000313" key="3">
    <source>
        <dbReference type="Proteomes" id="UP000663889"/>
    </source>
</evidence>
<evidence type="ECO:0000256" key="1">
    <source>
        <dbReference type="SAM" id="MobiDB-lite"/>
    </source>
</evidence>
<feature type="region of interest" description="Disordered" evidence="1">
    <location>
        <begin position="1"/>
        <end position="95"/>
    </location>
</feature>
<sequence length="95" mass="10497">MSAIKRFFSSHKTSSNSKVNNSQHHDNQTSQNKSSNNTVISGGGDGEKLTETNETVEQEEIKENMTPTMEIPMKSDSMSSPEIESSNDNEEKKSS</sequence>
<feature type="compositionally biased region" description="Low complexity" evidence="1">
    <location>
        <begin position="75"/>
        <end position="86"/>
    </location>
</feature>
<organism evidence="2 3">
    <name type="scientific">Rotaria sordida</name>
    <dbReference type="NCBI Taxonomy" id="392033"/>
    <lineage>
        <taxon>Eukaryota</taxon>
        <taxon>Metazoa</taxon>
        <taxon>Spiralia</taxon>
        <taxon>Gnathifera</taxon>
        <taxon>Rotifera</taxon>
        <taxon>Eurotatoria</taxon>
        <taxon>Bdelloidea</taxon>
        <taxon>Philodinida</taxon>
        <taxon>Philodinidae</taxon>
        <taxon>Rotaria</taxon>
    </lineage>
</organism>
<feature type="non-terminal residue" evidence="2">
    <location>
        <position position="1"/>
    </location>
</feature>
<name>A0A815S2R8_9BILA</name>
<protein>
    <submittedName>
        <fullName evidence="2">Uncharacterized protein</fullName>
    </submittedName>
</protein>
<dbReference type="EMBL" id="CAJNOU010005611">
    <property type="protein sequence ID" value="CAF1483535.1"/>
    <property type="molecule type" value="Genomic_DNA"/>
</dbReference>
<proteinExistence type="predicted"/>
<feature type="compositionally biased region" description="Polar residues" evidence="1">
    <location>
        <begin position="10"/>
        <end position="22"/>
    </location>
</feature>